<accession>A0A8H4QF05</accession>
<dbReference type="PANTHER" id="PTHR40124:SF1">
    <property type="entry name" value="DISAGGREGATASE RELATED REPEAT PROTEIN"/>
    <property type="match status" value="1"/>
</dbReference>
<organism evidence="3 4">
    <name type="scientific">Agrocybe pediades</name>
    <dbReference type="NCBI Taxonomy" id="84607"/>
    <lineage>
        <taxon>Eukaryota</taxon>
        <taxon>Fungi</taxon>
        <taxon>Dikarya</taxon>
        <taxon>Basidiomycota</taxon>
        <taxon>Agaricomycotina</taxon>
        <taxon>Agaricomycetes</taxon>
        <taxon>Agaricomycetidae</taxon>
        <taxon>Agaricales</taxon>
        <taxon>Agaricineae</taxon>
        <taxon>Strophariaceae</taxon>
        <taxon>Agrocybe</taxon>
    </lineage>
</organism>
<dbReference type="InterPro" id="IPR048958">
    <property type="entry name" value="Polysacc_lyase_14"/>
</dbReference>
<comment type="caution">
    <text evidence="3">The sequence shown here is derived from an EMBL/GenBank/DDBJ whole genome shotgun (WGS) entry which is preliminary data.</text>
</comment>
<keyword evidence="4" id="KW-1185">Reference proteome</keyword>
<proteinExistence type="predicted"/>
<reference evidence="3 4" key="1">
    <citation type="submission" date="2019-12" db="EMBL/GenBank/DDBJ databases">
        <authorList>
            <person name="Floudas D."/>
            <person name="Bentzer J."/>
            <person name="Ahren D."/>
            <person name="Johansson T."/>
            <person name="Persson P."/>
            <person name="Tunlid A."/>
        </authorList>
    </citation>
    <scope>NUCLEOTIDE SEQUENCE [LARGE SCALE GENOMIC DNA]</scope>
    <source>
        <strain evidence="3 4">CBS 102.39</strain>
    </source>
</reference>
<evidence type="ECO:0000259" key="2">
    <source>
        <dbReference type="Pfam" id="PF21294"/>
    </source>
</evidence>
<evidence type="ECO:0000313" key="4">
    <source>
        <dbReference type="Proteomes" id="UP000521872"/>
    </source>
</evidence>
<dbReference type="Pfam" id="PF21294">
    <property type="entry name" value="Polysacc_lyase_14"/>
    <property type="match status" value="1"/>
</dbReference>
<gene>
    <name evidence="3" type="ORF">D9613_012035</name>
</gene>
<evidence type="ECO:0000256" key="1">
    <source>
        <dbReference type="SAM" id="MobiDB-lite"/>
    </source>
</evidence>
<protein>
    <recommendedName>
        <fullName evidence="2">Polysaccharide lyase 14 domain-containing protein</fullName>
    </recommendedName>
</protein>
<evidence type="ECO:0000313" key="3">
    <source>
        <dbReference type="EMBL" id="KAF4609758.1"/>
    </source>
</evidence>
<dbReference type="PANTHER" id="PTHR40124">
    <property type="match status" value="1"/>
</dbReference>
<feature type="compositionally biased region" description="Basic residues" evidence="1">
    <location>
        <begin position="46"/>
        <end position="57"/>
    </location>
</feature>
<dbReference type="AlphaFoldDB" id="A0A8H4QF05"/>
<feature type="domain" description="Polysaccharide lyase 14" evidence="2">
    <location>
        <begin position="72"/>
        <end position="292"/>
    </location>
</feature>
<dbReference type="Proteomes" id="UP000521872">
    <property type="component" value="Unassembled WGS sequence"/>
</dbReference>
<feature type="region of interest" description="Disordered" evidence="1">
    <location>
        <begin position="46"/>
        <end position="72"/>
    </location>
</feature>
<dbReference type="Gene3D" id="2.60.120.200">
    <property type="match status" value="1"/>
</dbReference>
<dbReference type="EMBL" id="JAACJL010000060">
    <property type="protein sequence ID" value="KAF4609758.1"/>
    <property type="molecule type" value="Genomic_DNA"/>
</dbReference>
<sequence length="298" mass="33050">MEVEQELDLLSHLIPADHFVTAFSTSTHLVHAKVVHVDLDDKKLGAHKVSSRTKHERVRPPASSHNRSRAPDKAWEAVYPKGSLNPSGDIPGGFGLYLNGPPAFAKQLETAKEAIFSYRMMLQDDWEWVKGGKLPGIFGGVGDLAYACTGGRQEKRCQCFDLRAMWRAKAEGELYAYLPLTEENKDRLTSVPPKSVSNNDYGISVGRGAFDLKKALGNWVTIAFRVKLNNLDCNDGELEMWVDGESVIKCDGLSFRSEKDGKIKGMHFQTFFGGNGPEWASPKEQKAWFSDITGAILC</sequence>
<name>A0A8H4QF05_9AGAR</name>